<feature type="transmembrane region" description="Helical" evidence="1">
    <location>
        <begin position="30"/>
        <end position="51"/>
    </location>
</feature>
<gene>
    <name evidence="2" type="ORF">SAMN04488028_101248</name>
</gene>
<organism evidence="2 3">
    <name type="scientific">Reichenbachiella agariperforans</name>
    <dbReference type="NCBI Taxonomy" id="156994"/>
    <lineage>
        <taxon>Bacteria</taxon>
        <taxon>Pseudomonadati</taxon>
        <taxon>Bacteroidota</taxon>
        <taxon>Cytophagia</taxon>
        <taxon>Cytophagales</taxon>
        <taxon>Reichenbachiellaceae</taxon>
        <taxon>Reichenbachiella</taxon>
    </lineage>
</organism>
<keyword evidence="1" id="KW-0472">Membrane</keyword>
<dbReference type="EMBL" id="FRAA01000001">
    <property type="protein sequence ID" value="SHJ47913.1"/>
    <property type="molecule type" value="Genomic_DNA"/>
</dbReference>
<protein>
    <submittedName>
        <fullName evidence="2">Uncharacterized protein</fullName>
    </submittedName>
</protein>
<name>A0A1M6JMT5_REIAG</name>
<keyword evidence="1" id="KW-0812">Transmembrane</keyword>
<evidence type="ECO:0000313" key="2">
    <source>
        <dbReference type="EMBL" id="SHJ47913.1"/>
    </source>
</evidence>
<evidence type="ECO:0000256" key="1">
    <source>
        <dbReference type="SAM" id="Phobius"/>
    </source>
</evidence>
<sequence>MTFTNLKIFLTIWFMNLMSNTYKTTSGQSMLGIMAGVVCQVVIVLWVDSILTRANLGETMATGKSFQREDLSLALLSRTVMLATLSTCASFGI</sequence>
<dbReference type="STRING" id="156994.SAMN04488028_101248"/>
<keyword evidence="1" id="KW-1133">Transmembrane helix</keyword>
<dbReference type="Proteomes" id="UP000184474">
    <property type="component" value="Unassembled WGS sequence"/>
</dbReference>
<reference evidence="3" key="1">
    <citation type="submission" date="2016-11" db="EMBL/GenBank/DDBJ databases">
        <authorList>
            <person name="Varghese N."/>
            <person name="Submissions S."/>
        </authorList>
    </citation>
    <scope>NUCLEOTIDE SEQUENCE [LARGE SCALE GENOMIC DNA]</scope>
    <source>
        <strain evidence="3">DSM 26134</strain>
    </source>
</reference>
<accession>A0A1M6JMT5</accession>
<keyword evidence="3" id="KW-1185">Reference proteome</keyword>
<proteinExistence type="predicted"/>
<evidence type="ECO:0000313" key="3">
    <source>
        <dbReference type="Proteomes" id="UP000184474"/>
    </source>
</evidence>
<dbReference type="AlphaFoldDB" id="A0A1M6JMT5"/>